<feature type="transmembrane region" description="Helical" evidence="12">
    <location>
        <begin position="92"/>
        <end position="112"/>
    </location>
</feature>
<evidence type="ECO:0000259" key="13">
    <source>
        <dbReference type="Pfam" id="PF01292"/>
    </source>
</evidence>
<keyword evidence="9" id="KW-0408">Iron</keyword>
<evidence type="ECO:0000256" key="10">
    <source>
        <dbReference type="ARBA" id="ARBA00023136"/>
    </source>
</evidence>
<feature type="transmembrane region" description="Helical" evidence="12">
    <location>
        <begin position="12"/>
        <end position="30"/>
    </location>
</feature>
<evidence type="ECO:0000313" key="14">
    <source>
        <dbReference type="EMBL" id="OIR16813.1"/>
    </source>
</evidence>
<dbReference type="AlphaFoldDB" id="A0A1J5TKI2"/>
<dbReference type="InterPro" id="IPR016174">
    <property type="entry name" value="Di-haem_cyt_TM"/>
</dbReference>
<feature type="transmembrane region" description="Helical" evidence="12">
    <location>
        <begin position="50"/>
        <end position="71"/>
    </location>
</feature>
<evidence type="ECO:0000256" key="1">
    <source>
        <dbReference type="ARBA" id="ARBA00004651"/>
    </source>
</evidence>
<evidence type="ECO:0000256" key="5">
    <source>
        <dbReference type="ARBA" id="ARBA00022692"/>
    </source>
</evidence>
<keyword evidence="7" id="KW-0249">Electron transport</keyword>
<proteinExistence type="inferred from homology"/>
<dbReference type="PROSITE" id="PS51257">
    <property type="entry name" value="PROKAR_LIPOPROTEIN"/>
    <property type="match status" value="1"/>
</dbReference>
<dbReference type="GO" id="GO:0020037">
    <property type="term" value="F:heme binding"/>
    <property type="evidence" value="ECO:0007669"/>
    <property type="project" value="TreeGrafter"/>
</dbReference>
<dbReference type="InterPro" id="IPR052168">
    <property type="entry name" value="Cytochrome_b561_oxidase"/>
</dbReference>
<evidence type="ECO:0000256" key="2">
    <source>
        <dbReference type="ARBA" id="ARBA00022448"/>
    </source>
</evidence>
<dbReference type="PANTHER" id="PTHR30529:SF3">
    <property type="entry name" value="CYTOCHROME B561 HOMOLOG 1"/>
    <property type="match status" value="1"/>
</dbReference>
<keyword evidence="6" id="KW-0479">Metal-binding</keyword>
<dbReference type="EMBL" id="MLJW01000006">
    <property type="protein sequence ID" value="OIR16813.1"/>
    <property type="molecule type" value="Genomic_DNA"/>
</dbReference>
<evidence type="ECO:0000256" key="8">
    <source>
        <dbReference type="ARBA" id="ARBA00022989"/>
    </source>
</evidence>
<keyword evidence="2" id="KW-0813">Transport</keyword>
<keyword evidence="4" id="KW-0349">Heme</keyword>
<dbReference type="GO" id="GO:0046872">
    <property type="term" value="F:metal ion binding"/>
    <property type="evidence" value="ECO:0007669"/>
    <property type="project" value="UniProtKB-KW"/>
</dbReference>
<evidence type="ECO:0000256" key="6">
    <source>
        <dbReference type="ARBA" id="ARBA00022723"/>
    </source>
</evidence>
<feature type="transmembrane region" description="Helical" evidence="12">
    <location>
        <begin position="150"/>
        <end position="168"/>
    </location>
</feature>
<dbReference type="SUPFAM" id="SSF81342">
    <property type="entry name" value="Transmembrane di-heme cytochromes"/>
    <property type="match status" value="1"/>
</dbReference>
<organism evidence="14">
    <name type="scientific">mine drainage metagenome</name>
    <dbReference type="NCBI Taxonomy" id="410659"/>
    <lineage>
        <taxon>unclassified sequences</taxon>
        <taxon>metagenomes</taxon>
        <taxon>ecological metagenomes</taxon>
    </lineage>
</organism>
<name>A0A1J5TKI2_9ZZZZ</name>
<dbReference type="InterPro" id="IPR011577">
    <property type="entry name" value="Cyt_b561_bac/Ni-Hgenase"/>
</dbReference>
<evidence type="ECO:0000256" key="12">
    <source>
        <dbReference type="SAM" id="Phobius"/>
    </source>
</evidence>
<keyword evidence="5 12" id="KW-0812">Transmembrane</keyword>
<evidence type="ECO:0000256" key="4">
    <source>
        <dbReference type="ARBA" id="ARBA00022617"/>
    </source>
</evidence>
<evidence type="ECO:0000256" key="9">
    <source>
        <dbReference type="ARBA" id="ARBA00023004"/>
    </source>
</evidence>
<dbReference type="PANTHER" id="PTHR30529">
    <property type="entry name" value="CYTOCHROME B561"/>
    <property type="match status" value="1"/>
</dbReference>
<dbReference type="Pfam" id="PF01292">
    <property type="entry name" value="Ni_hydr_CYTB"/>
    <property type="match status" value="1"/>
</dbReference>
<comment type="subcellular location">
    <subcellularLocation>
        <location evidence="1">Cell membrane</location>
        <topology evidence="1">Multi-pass membrane protein</topology>
    </subcellularLocation>
</comment>
<evidence type="ECO:0000256" key="11">
    <source>
        <dbReference type="ARBA" id="ARBA00037975"/>
    </source>
</evidence>
<comment type="caution">
    <text evidence="14">The sequence shown here is derived from an EMBL/GenBank/DDBJ whole genome shotgun (WGS) entry which is preliminary data.</text>
</comment>
<dbReference type="GO" id="GO:0005886">
    <property type="term" value="C:plasma membrane"/>
    <property type="evidence" value="ECO:0007669"/>
    <property type="project" value="UniProtKB-SubCell"/>
</dbReference>
<keyword evidence="3" id="KW-1003">Cell membrane</keyword>
<accession>A0A1J5TKI2</accession>
<dbReference type="GO" id="GO:0022904">
    <property type="term" value="P:respiratory electron transport chain"/>
    <property type="evidence" value="ECO:0007669"/>
    <property type="project" value="InterPro"/>
</dbReference>
<keyword evidence="8 12" id="KW-1133">Transmembrane helix</keyword>
<evidence type="ECO:0000256" key="3">
    <source>
        <dbReference type="ARBA" id="ARBA00022475"/>
    </source>
</evidence>
<evidence type="ECO:0000256" key="7">
    <source>
        <dbReference type="ARBA" id="ARBA00022982"/>
    </source>
</evidence>
<reference evidence="14" key="1">
    <citation type="submission" date="2016-10" db="EMBL/GenBank/DDBJ databases">
        <title>Sequence of Gallionella enrichment culture.</title>
        <authorList>
            <person name="Poehlein A."/>
            <person name="Muehling M."/>
            <person name="Daniel R."/>
        </authorList>
    </citation>
    <scope>NUCLEOTIDE SEQUENCE</scope>
</reference>
<sequence>MDWKNTAGRYGALSIGIHWLMLLLFIAVYACIELRELYPKGSDPREALKTWHAMLGMLVFGLIWLRLAARLSGPTSGIQPEPPSWQQISAKLLHLALYALMIGMPVTGWLLLSASGKPIPFFGLQLPALIGQNKELASQIKEVHEFVGTAGYYLIGLHTVAALYHHFIKRDNTLTRMLPGRG</sequence>
<gene>
    <name evidence="14" type="ORF">GALL_26330</name>
</gene>
<protein>
    <recommendedName>
        <fullName evidence="13">Cytochrome b561 bacterial/Ni-hydrogenase domain-containing protein</fullName>
    </recommendedName>
</protein>
<dbReference type="GO" id="GO:0009055">
    <property type="term" value="F:electron transfer activity"/>
    <property type="evidence" value="ECO:0007669"/>
    <property type="project" value="InterPro"/>
</dbReference>
<comment type="similarity">
    <text evidence="11">Belongs to the cytochrome b561 family.</text>
</comment>
<feature type="domain" description="Cytochrome b561 bacterial/Ni-hydrogenase" evidence="13">
    <location>
        <begin position="9"/>
        <end position="180"/>
    </location>
</feature>
<keyword evidence="10 12" id="KW-0472">Membrane</keyword>